<dbReference type="Gene3D" id="1.20.1290.30">
    <property type="match status" value="1"/>
</dbReference>
<protein>
    <submittedName>
        <fullName evidence="1">Uncharacterized protein</fullName>
    </submittedName>
</protein>
<accession>A0A2J0YSU8</accession>
<proteinExistence type="predicted"/>
<reference evidence="1 2" key="1">
    <citation type="submission" date="2017-06" db="EMBL/GenBank/DDBJ databases">
        <title>Ensifer strains isolated from leguminous trees and herbs display diverse denitrification phenotypes with some acting as strong N2O sinks.</title>
        <authorList>
            <person name="Woliy K."/>
            <person name="Mania D."/>
            <person name="Bakken L.R."/>
            <person name="Frostegard A."/>
        </authorList>
    </citation>
    <scope>NUCLEOTIDE SEQUENCE [LARGE SCALE GENOMIC DNA]</scope>
    <source>
        <strain evidence="1 2">AC50a</strain>
    </source>
</reference>
<comment type="caution">
    <text evidence="1">The sequence shown here is derived from an EMBL/GenBank/DDBJ whole genome shotgun (WGS) entry which is preliminary data.</text>
</comment>
<dbReference type="InterPro" id="IPR037210">
    <property type="entry name" value="YoaC-like_sf"/>
</dbReference>
<name>A0A2J0YSU8_RHIML</name>
<dbReference type="Proteomes" id="UP000231987">
    <property type="component" value="Unassembled WGS sequence"/>
</dbReference>
<evidence type="ECO:0000313" key="1">
    <source>
        <dbReference type="EMBL" id="PJR08449.1"/>
    </source>
</evidence>
<gene>
    <name evidence="1" type="ORF">CEJ86_32970</name>
</gene>
<dbReference type="RefSeq" id="WP_100675124.1">
    <property type="nucleotide sequence ID" value="NZ_NJGD01000044.1"/>
</dbReference>
<dbReference type="AlphaFoldDB" id="A0A2J0YSU8"/>
<sequence>MAFSLLNAKRQPLIDDPVYVRALQSITQMVNLGNGVMHPRDKEFADDVLRILRAKEHRAEPQSIKSWAIANGWKPSAANELAALATKITGLKAKPSLAKIYNAEGKYLSWQA</sequence>
<evidence type="ECO:0000313" key="2">
    <source>
        <dbReference type="Proteomes" id="UP000231987"/>
    </source>
</evidence>
<dbReference type="EMBL" id="NJGD01000044">
    <property type="protein sequence ID" value="PJR08449.1"/>
    <property type="molecule type" value="Genomic_DNA"/>
</dbReference>
<organism evidence="1 2">
    <name type="scientific">Rhizobium meliloti</name>
    <name type="common">Ensifer meliloti</name>
    <name type="synonym">Sinorhizobium meliloti</name>
    <dbReference type="NCBI Taxonomy" id="382"/>
    <lineage>
        <taxon>Bacteria</taxon>
        <taxon>Pseudomonadati</taxon>
        <taxon>Pseudomonadota</taxon>
        <taxon>Alphaproteobacteria</taxon>
        <taxon>Hyphomicrobiales</taxon>
        <taxon>Rhizobiaceae</taxon>
        <taxon>Sinorhizobium/Ensifer group</taxon>
        <taxon>Sinorhizobium</taxon>
    </lineage>
</organism>